<gene>
    <name evidence="2" type="ORF">E1B28_004660</name>
</gene>
<reference evidence="2" key="1">
    <citation type="journal article" date="2021" name="Genome Biol. Evol.">
        <title>The assembled and annotated genome of the fairy-ring fungus Marasmius oreades.</title>
        <authorList>
            <person name="Hiltunen M."/>
            <person name="Ament-Velasquez S.L."/>
            <person name="Johannesson H."/>
        </authorList>
    </citation>
    <scope>NUCLEOTIDE SEQUENCE</scope>
    <source>
        <strain evidence="2">03SP1</strain>
    </source>
</reference>
<dbReference type="AlphaFoldDB" id="A0A9P7UZ39"/>
<feature type="region of interest" description="Disordered" evidence="1">
    <location>
        <begin position="63"/>
        <end position="144"/>
    </location>
</feature>
<comment type="caution">
    <text evidence="2">The sequence shown here is derived from an EMBL/GenBank/DDBJ whole genome shotgun (WGS) entry which is preliminary data.</text>
</comment>
<proteinExistence type="predicted"/>
<dbReference type="GeneID" id="66073736"/>
<dbReference type="OrthoDB" id="2989199at2759"/>
<dbReference type="EMBL" id="CM032182">
    <property type="protein sequence ID" value="KAG7097297.1"/>
    <property type="molecule type" value="Genomic_DNA"/>
</dbReference>
<evidence type="ECO:0000313" key="2">
    <source>
        <dbReference type="EMBL" id="KAG7097297.1"/>
    </source>
</evidence>
<evidence type="ECO:0000313" key="3">
    <source>
        <dbReference type="Proteomes" id="UP001049176"/>
    </source>
</evidence>
<evidence type="ECO:0000256" key="1">
    <source>
        <dbReference type="SAM" id="MobiDB-lite"/>
    </source>
</evidence>
<protein>
    <submittedName>
        <fullName evidence="2">Uncharacterized protein</fullName>
    </submittedName>
</protein>
<sequence length="285" mass="32466">MEVLAPKLFVFQRQKASFLYFKYFLPHSTARVTAPSDMTFHVLANPSTDAATPLDVLGKRCLDKSRSTPQRRRRLPGVKEVAGARQGATKRQKMSSSLEELSPTRPCSPQTLFSSSSTTPLERKNDTERRYATRSTVASLPNTASSVPSPSMFKALSKRDVIFTLRQRLRVETIPLNRIPSFMDHFLDYQSPSVDYDSEEILLDIAFRIKLNNLRHILGGLEYGSGLPEDPQSSDKRAIQFLWPEKDVWTFTFADDSYDRDYDSITTQTRHPDSFERSTSSWPDV</sequence>
<keyword evidence="3" id="KW-1185">Reference proteome</keyword>
<organism evidence="2 3">
    <name type="scientific">Marasmius oreades</name>
    <name type="common">fairy-ring Marasmius</name>
    <dbReference type="NCBI Taxonomy" id="181124"/>
    <lineage>
        <taxon>Eukaryota</taxon>
        <taxon>Fungi</taxon>
        <taxon>Dikarya</taxon>
        <taxon>Basidiomycota</taxon>
        <taxon>Agaricomycotina</taxon>
        <taxon>Agaricomycetes</taxon>
        <taxon>Agaricomycetidae</taxon>
        <taxon>Agaricales</taxon>
        <taxon>Marasmiineae</taxon>
        <taxon>Marasmiaceae</taxon>
        <taxon>Marasmius</taxon>
    </lineage>
</organism>
<dbReference type="Proteomes" id="UP001049176">
    <property type="component" value="Chromosome 2"/>
</dbReference>
<accession>A0A9P7UZ39</accession>
<feature type="region of interest" description="Disordered" evidence="1">
    <location>
        <begin position="265"/>
        <end position="285"/>
    </location>
</feature>
<feature type="compositionally biased region" description="Polar residues" evidence="1">
    <location>
        <begin position="133"/>
        <end position="144"/>
    </location>
</feature>
<feature type="compositionally biased region" description="Polar residues" evidence="1">
    <location>
        <begin position="94"/>
        <end position="120"/>
    </location>
</feature>
<name>A0A9P7UZ39_9AGAR</name>
<dbReference type="RefSeq" id="XP_043013767.1">
    <property type="nucleotide sequence ID" value="XM_043149163.1"/>
</dbReference>
<feature type="compositionally biased region" description="Basic and acidic residues" evidence="1">
    <location>
        <begin position="121"/>
        <end position="131"/>
    </location>
</feature>